<name>A0AA86ME92_9CLOT</name>
<evidence type="ECO:0000313" key="2">
    <source>
        <dbReference type="Proteomes" id="UP000789738"/>
    </source>
</evidence>
<organism evidence="1 2">
    <name type="scientific">Clostridium neonatale</name>
    <dbReference type="NCBI Taxonomy" id="137838"/>
    <lineage>
        <taxon>Bacteria</taxon>
        <taxon>Bacillati</taxon>
        <taxon>Bacillota</taxon>
        <taxon>Clostridia</taxon>
        <taxon>Eubacteriales</taxon>
        <taxon>Clostridiaceae</taxon>
        <taxon>Clostridium</taxon>
    </lineage>
</organism>
<dbReference type="Proteomes" id="UP000789738">
    <property type="component" value="Unassembled WGS sequence"/>
</dbReference>
<dbReference type="RefSeq" id="WP_317076768.1">
    <property type="nucleotide sequence ID" value="NZ_CAMTCM010000163.1"/>
</dbReference>
<evidence type="ECO:0000313" key="1">
    <source>
        <dbReference type="EMBL" id="CAG9704004.1"/>
    </source>
</evidence>
<comment type="caution">
    <text evidence="1">The sequence shown here is derived from an EMBL/GenBank/DDBJ whole genome shotgun (WGS) entry which is preliminary data.</text>
</comment>
<dbReference type="EMBL" id="CAKJVE010000004">
    <property type="protein sequence ID" value="CAG9704004.1"/>
    <property type="molecule type" value="Genomic_DNA"/>
</dbReference>
<accession>A0AA86ME92</accession>
<protein>
    <submittedName>
        <fullName evidence="1">Uncharacterized protein</fullName>
    </submittedName>
</protein>
<gene>
    <name evidence="1" type="ORF">CNEO_40912</name>
</gene>
<dbReference type="AlphaFoldDB" id="A0AA86ME92"/>
<proteinExistence type="predicted"/>
<reference evidence="1" key="1">
    <citation type="submission" date="2021-10" db="EMBL/GenBank/DDBJ databases">
        <authorList>
            <person name="Mesa V."/>
        </authorList>
    </citation>
    <scope>NUCLEOTIDE SEQUENCE</scope>
    <source>
        <strain evidence="1">CC3_PB</strain>
    </source>
</reference>
<sequence>MHELYSNFELMLLAVYSNGLESGQSLESLDNMDFLYFIDILIYRKFKEKDDGEYIDNLML</sequence>